<dbReference type="AlphaFoldDB" id="A0A926IY28"/>
<organism evidence="1">
    <name type="scientific">Aeromonas hydrophila</name>
    <dbReference type="NCBI Taxonomy" id="644"/>
    <lineage>
        <taxon>Bacteria</taxon>
        <taxon>Pseudomonadati</taxon>
        <taxon>Pseudomonadota</taxon>
        <taxon>Gammaproteobacteria</taxon>
        <taxon>Aeromonadales</taxon>
        <taxon>Aeromonadaceae</taxon>
        <taxon>Aeromonas</taxon>
    </lineage>
</organism>
<accession>A0A926IY28</accession>
<comment type="caution">
    <text evidence="1">The sequence shown here is derived from an EMBL/GenBank/DDBJ whole genome shotgun (WGS) entry which is preliminary data.</text>
</comment>
<evidence type="ECO:0000313" key="1">
    <source>
        <dbReference type="EMBL" id="MBC8673927.1"/>
    </source>
</evidence>
<dbReference type="EMBL" id="JACLAN010000002">
    <property type="protein sequence ID" value="MBC8673927.1"/>
    <property type="molecule type" value="Genomic_DNA"/>
</dbReference>
<name>A0A926IY28_AERHY</name>
<sequence length="52" mass="5934">MTGDETSSLASFLMFYPGYCQQLIKLGYLDTLNERRRVEAFLGIEEMVPVEA</sequence>
<gene>
    <name evidence="1" type="ORF">H2136_07050</name>
</gene>
<reference evidence="1" key="1">
    <citation type="submission" date="2020-07" db="EMBL/GenBank/DDBJ databases">
        <title>Carbapenem Resistant Aeromonas hydrophila Carrying blacphA7 Isolated from Two Solid Organ Transplant Patients.</title>
        <authorList>
            <person name="Hilt E."/>
            <person name="Fitzwater S.P."/>
            <person name="Ward K."/>
            <person name="De St Maurice A."/>
            <person name="Chandrasekaran S."/>
            <person name="Garner O.B."/>
            <person name="Yang S."/>
        </authorList>
    </citation>
    <scope>NUCLEOTIDE SEQUENCE</scope>
    <source>
        <strain evidence="1">B-1</strain>
    </source>
</reference>
<protein>
    <submittedName>
        <fullName evidence="1">Uncharacterized protein</fullName>
    </submittedName>
</protein>
<proteinExistence type="predicted"/>